<feature type="domain" description="Methyltransferase" evidence="4">
    <location>
        <begin position="46"/>
        <end position="141"/>
    </location>
</feature>
<evidence type="ECO:0000256" key="1">
    <source>
        <dbReference type="ARBA" id="ARBA00022603"/>
    </source>
</evidence>
<dbReference type="STRING" id="555512.SAMN04487993_1001378"/>
<gene>
    <name evidence="5" type="ORF">SAMN04487993_1001378</name>
</gene>
<dbReference type="InterPro" id="IPR018773">
    <property type="entry name" value="MeTrfase_reg_dom_prd"/>
</dbReference>
<dbReference type="Pfam" id="PF13649">
    <property type="entry name" value="Methyltransf_25"/>
    <property type="match status" value="1"/>
</dbReference>
<dbReference type="AlphaFoldDB" id="A0A1G8IDC9"/>
<evidence type="ECO:0000313" key="5">
    <source>
        <dbReference type="EMBL" id="SDI16862.1"/>
    </source>
</evidence>
<dbReference type="PANTHER" id="PTHR43861:SF1">
    <property type="entry name" value="TRANS-ACONITATE 2-METHYLTRANSFERASE"/>
    <property type="match status" value="1"/>
</dbReference>
<keyword evidence="1 5" id="KW-0489">Methyltransferase</keyword>
<proteinExistence type="predicted"/>
<dbReference type="GO" id="GO:0008168">
    <property type="term" value="F:methyltransferase activity"/>
    <property type="evidence" value="ECO:0007669"/>
    <property type="project" value="UniProtKB-KW"/>
</dbReference>
<dbReference type="CDD" id="cd02440">
    <property type="entry name" value="AdoMet_MTases"/>
    <property type="match status" value="1"/>
</dbReference>
<keyword evidence="2 5" id="KW-0808">Transferase</keyword>
<reference evidence="5 6" key="1">
    <citation type="submission" date="2016-10" db="EMBL/GenBank/DDBJ databases">
        <authorList>
            <person name="de Groot N.N."/>
        </authorList>
    </citation>
    <scope>NUCLEOTIDE SEQUENCE [LARGE SCALE GENOMIC DNA]</scope>
    <source>
        <strain evidence="5 6">DSM 26424</strain>
    </source>
</reference>
<evidence type="ECO:0000313" key="6">
    <source>
        <dbReference type="Proteomes" id="UP000199093"/>
    </source>
</evidence>
<accession>A0A1G8IDC9</accession>
<dbReference type="InterPro" id="IPR029063">
    <property type="entry name" value="SAM-dependent_MTases_sf"/>
</dbReference>
<evidence type="ECO:0000256" key="2">
    <source>
        <dbReference type="ARBA" id="ARBA00022679"/>
    </source>
</evidence>
<dbReference type="Pfam" id="PF10119">
    <property type="entry name" value="MethyTransf_Reg"/>
    <property type="match status" value="1"/>
</dbReference>
<organism evidence="5 6">
    <name type="scientific">Salipiger marinus</name>
    <dbReference type="NCBI Taxonomy" id="555512"/>
    <lineage>
        <taxon>Bacteria</taxon>
        <taxon>Pseudomonadati</taxon>
        <taxon>Pseudomonadota</taxon>
        <taxon>Alphaproteobacteria</taxon>
        <taxon>Rhodobacterales</taxon>
        <taxon>Roseobacteraceae</taxon>
        <taxon>Salipiger</taxon>
    </lineage>
</organism>
<sequence length="450" mass="47196">MTAPQPDYLTDHDYPPVFHPEQAPGWLAAVLVALGHPAPARGHWCELGCGEGFSAALLAAANPDMRFTGIDLNPRHIATARARAKAAGLDNLEFHCADLRDPQGLAGPFDMIVTHGVLSWVGPEVRTALAAFIATHLAPGGVAAVQYMSEPGGAAFRAFHAVFRACAGAPDPVAEGLARLAALREAKAGFFQMHAHAAQTLDNLLTQPPGYIRHEYMNATFQPLAFGEVAGLFSDRGLVWRGSATPLDNIDAASIPEQAARSLAGVRDTVLRETMKDLARNQALRYDLFTRPKAPAGDEAHLALLRGVVWALLPGAPPPAALTFTTPIGPVEADPRLYAPLLTRLAQGPARFGDIETIPPFAGRPGLLNQALQMALWAGIAHPLGRAPRAPGAARLNRLLLAEAAQGARVPALCAAPLGSGRAVPPAQMADLGAGGGPQALRALFGLDRG</sequence>
<evidence type="ECO:0000259" key="4">
    <source>
        <dbReference type="Pfam" id="PF13649"/>
    </source>
</evidence>
<protein>
    <submittedName>
        <fullName evidence="5">Methyltransferase domain-containing protein</fullName>
    </submittedName>
</protein>
<dbReference type="GO" id="GO:0032259">
    <property type="term" value="P:methylation"/>
    <property type="evidence" value="ECO:0007669"/>
    <property type="project" value="UniProtKB-KW"/>
</dbReference>
<feature type="domain" description="Methyltransferase regulatory" evidence="3">
    <location>
        <begin position="210"/>
        <end position="291"/>
    </location>
</feature>
<dbReference type="RefSeq" id="WP_089842886.1">
    <property type="nucleotide sequence ID" value="NZ_FNEJ01000001.1"/>
</dbReference>
<evidence type="ECO:0000259" key="3">
    <source>
        <dbReference type="Pfam" id="PF10119"/>
    </source>
</evidence>
<dbReference type="Proteomes" id="UP000199093">
    <property type="component" value="Unassembled WGS sequence"/>
</dbReference>
<dbReference type="InterPro" id="IPR041698">
    <property type="entry name" value="Methyltransf_25"/>
</dbReference>
<dbReference type="SUPFAM" id="SSF53335">
    <property type="entry name" value="S-adenosyl-L-methionine-dependent methyltransferases"/>
    <property type="match status" value="1"/>
</dbReference>
<dbReference type="EMBL" id="FNEJ01000001">
    <property type="protein sequence ID" value="SDI16862.1"/>
    <property type="molecule type" value="Genomic_DNA"/>
</dbReference>
<dbReference type="PANTHER" id="PTHR43861">
    <property type="entry name" value="TRANS-ACONITATE 2-METHYLTRANSFERASE-RELATED"/>
    <property type="match status" value="1"/>
</dbReference>
<dbReference type="Gene3D" id="3.40.50.150">
    <property type="entry name" value="Vaccinia Virus protein VP39"/>
    <property type="match status" value="1"/>
</dbReference>
<dbReference type="OrthoDB" id="5298787at2"/>
<name>A0A1G8IDC9_9RHOB</name>
<keyword evidence="6" id="KW-1185">Reference proteome</keyword>